<evidence type="ECO:0000256" key="2">
    <source>
        <dbReference type="ARBA" id="ARBA00022734"/>
    </source>
</evidence>
<dbReference type="EMBL" id="JAEACU010000012">
    <property type="protein sequence ID" value="KAH7512381.1"/>
    <property type="molecule type" value="Genomic_DNA"/>
</dbReference>
<dbReference type="Proteomes" id="UP000813462">
    <property type="component" value="Unassembled WGS sequence"/>
</dbReference>
<organism evidence="5 6">
    <name type="scientific">Ziziphus jujuba var. spinosa</name>
    <dbReference type="NCBI Taxonomy" id="714518"/>
    <lineage>
        <taxon>Eukaryota</taxon>
        <taxon>Viridiplantae</taxon>
        <taxon>Streptophyta</taxon>
        <taxon>Embryophyta</taxon>
        <taxon>Tracheophyta</taxon>
        <taxon>Spermatophyta</taxon>
        <taxon>Magnoliopsida</taxon>
        <taxon>eudicotyledons</taxon>
        <taxon>Gunneridae</taxon>
        <taxon>Pentapetalae</taxon>
        <taxon>rosids</taxon>
        <taxon>fabids</taxon>
        <taxon>Rosales</taxon>
        <taxon>Rhamnaceae</taxon>
        <taxon>Paliureae</taxon>
        <taxon>Ziziphus</taxon>
    </lineage>
</organism>
<reference evidence="5" key="1">
    <citation type="journal article" date="2021" name="Front. Plant Sci.">
        <title>Chromosome-Scale Genome Assembly for Chinese Sour Jujube and Insights Into Its Genome Evolution and Domestication Signature.</title>
        <authorList>
            <person name="Shen L.-Y."/>
            <person name="Luo H."/>
            <person name="Wang X.-L."/>
            <person name="Wang X.-M."/>
            <person name="Qiu X.-J."/>
            <person name="Liu H."/>
            <person name="Zhou S.-S."/>
            <person name="Jia K.-H."/>
            <person name="Nie S."/>
            <person name="Bao Y.-T."/>
            <person name="Zhang R.-G."/>
            <person name="Yun Q.-Z."/>
            <person name="Chai Y.-H."/>
            <person name="Lu J.-Y."/>
            <person name="Li Y."/>
            <person name="Zhao S.-W."/>
            <person name="Mao J.-F."/>
            <person name="Jia S.-G."/>
            <person name="Mao Y.-M."/>
        </authorList>
    </citation>
    <scope>NUCLEOTIDE SEQUENCE</scope>
    <source>
        <strain evidence="5">AT0</strain>
        <tissue evidence="5">Leaf</tissue>
    </source>
</reference>
<keyword evidence="3" id="KW-0472">Membrane</keyword>
<dbReference type="PANTHER" id="PTHR32401">
    <property type="entry name" value="CONCANAVALIN A-LIKE LECTIN FAMILY PROTEIN"/>
    <property type="match status" value="1"/>
</dbReference>
<dbReference type="Pfam" id="PF00139">
    <property type="entry name" value="Lectin_legB"/>
    <property type="match status" value="2"/>
</dbReference>
<dbReference type="Gene3D" id="2.60.120.200">
    <property type="match status" value="2"/>
</dbReference>
<dbReference type="GO" id="GO:0030246">
    <property type="term" value="F:carbohydrate binding"/>
    <property type="evidence" value="ECO:0007669"/>
    <property type="project" value="UniProtKB-KW"/>
</dbReference>
<evidence type="ECO:0000259" key="4">
    <source>
        <dbReference type="Pfam" id="PF00139"/>
    </source>
</evidence>
<feature type="domain" description="Legume lectin" evidence="4">
    <location>
        <begin position="53"/>
        <end position="193"/>
    </location>
</feature>
<keyword evidence="2" id="KW-0430">Lectin</keyword>
<dbReference type="CDD" id="cd06899">
    <property type="entry name" value="lectin_legume_LecRK_Arcelin_ConA"/>
    <property type="match status" value="1"/>
</dbReference>
<dbReference type="InterPro" id="IPR001220">
    <property type="entry name" value="Legume_lectin_dom"/>
</dbReference>
<evidence type="ECO:0000256" key="1">
    <source>
        <dbReference type="ARBA" id="ARBA00007606"/>
    </source>
</evidence>
<protein>
    <recommendedName>
        <fullName evidence="4">Legume lectin domain-containing protein</fullName>
    </recommendedName>
</protein>
<keyword evidence="3" id="KW-0812">Transmembrane</keyword>
<name>A0A978UC88_ZIZJJ</name>
<evidence type="ECO:0000256" key="3">
    <source>
        <dbReference type="SAM" id="Phobius"/>
    </source>
</evidence>
<proteinExistence type="inferred from homology"/>
<comment type="similarity">
    <text evidence="1">Belongs to the leguminous lectin family.</text>
</comment>
<dbReference type="AlphaFoldDB" id="A0A978UC88"/>
<evidence type="ECO:0000313" key="6">
    <source>
        <dbReference type="Proteomes" id="UP000813462"/>
    </source>
</evidence>
<dbReference type="SUPFAM" id="SSF49899">
    <property type="entry name" value="Concanavalin A-like lectins/glucanases"/>
    <property type="match status" value="1"/>
</dbReference>
<keyword evidence="3" id="KW-1133">Transmembrane helix</keyword>
<dbReference type="InterPro" id="IPR050258">
    <property type="entry name" value="Leguminous_Lectin"/>
</dbReference>
<dbReference type="PANTHER" id="PTHR32401:SF53">
    <property type="entry name" value="LEGUME LECTIN DOMAIN-CONTAINING PROTEIN"/>
    <property type="match status" value="1"/>
</dbReference>
<feature type="transmembrane region" description="Helical" evidence="3">
    <location>
        <begin position="275"/>
        <end position="297"/>
    </location>
</feature>
<accession>A0A978UC88</accession>
<gene>
    <name evidence="5" type="ORF">FEM48_Zijuj12G0084900</name>
</gene>
<comment type="caution">
    <text evidence="5">The sequence shown here is derived from an EMBL/GenBank/DDBJ whole genome shotgun (WGS) entry which is preliminary data.</text>
</comment>
<evidence type="ECO:0000313" key="5">
    <source>
        <dbReference type="EMBL" id="KAH7512381.1"/>
    </source>
</evidence>
<sequence>MGIEFLRAHSHTRSEFYFILSDSEARCYMCQQLVSAYNYLLLWFAAFTQVVCLTFNYPTFDEEVEEHLISKNSDATKGTIQFTPNVGGDSIENSSGRAFYGKPFKLWRKGKGNHSIFASFNSTFVINITPKTYPRGEGLAFVLTRNTTILENSKGKWLGIVNTNTNGSSQAKIVAIEFDTRKSYEEDIDDNHVSNITAQVQYDGKNISVFVSHTNETRELTKNLVLTMPINLSDFLPQKIYVGFSASTGIYAQLNTILAWEFHSTSIDGKSDLTWVWITVGVVVALGNASFLFLYWFHVLMLGLACCHPNPIQRPSMRAVLKVLAREADPPLISTDIPAFVWPPMPSFSDYTNTTLEGGILITEITGR</sequence>
<dbReference type="InterPro" id="IPR013320">
    <property type="entry name" value="ConA-like_dom_sf"/>
</dbReference>
<feature type="domain" description="Legume lectin" evidence="4">
    <location>
        <begin position="195"/>
        <end position="273"/>
    </location>
</feature>